<dbReference type="Proteomes" id="UP001164929">
    <property type="component" value="Chromosome 16"/>
</dbReference>
<dbReference type="AlphaFoldDB" id="A0AAD6PUX7"/>
<dbReference type="EMBL" id="JAQIZT010000016">
    <property type="protein sequence ID" value="KAJ6968529.1"/>
    <property type="molecule type" value="Genomic_DNA"/>
</dbReference>
<evidence type="ECO:0000313" key="2">
    <source>
        <dbReference type="Proteomes" id="UP001164929"/>
    </source>
</evidence>
<keyword evidence="2" id="KW-1185">Reference proteome</keyword>
<protein>
    <submittedName>
        <fullName evidence="1">Uncharacterized protein</fullName>
    </submittedName>
</protein>
<comment type="caution">
    <text evidence="1">The sequence shown here is derived from an EMBL/GenBank/DDBJ whole genome shotgun (WGS) entry which is preliminary data.</text>
</comment>
<evidence type="ECO:0000313" key="1">
    <source>
        <dbReference type="EMBL" id="KAJ6968529.1"/>
    </source>
</evidence>
<gene>
    <name evidence="1" type="ORF">NC653_036493</name>
</gene>
<proteinExistence type="predicted"/>
<accession>A0AAD6PUX7</accession>
<organism evidence="1 2">
    <name type="scientific">Populus alba x Populus x berolinensis</name>
    <dbReference type="NCBI Taxonomy" id="444605"/>
    <lineage>
        <taxon>Eukaryota</taxon>
        <taxon>Viridiplantae</taxon>
        <taxon>Streptophyta</taxon>
        <taxon>Embryophyta</taxon>
        <taxon>Tracheophyta</taxon>
        <taxon>Spermatophyta</taxon>
        <taxon>Magnoliopsida</taxon>
        <taxon>eudicotyledons</taxon>
        <taxon>Gunneridae</taxon>
        <taxon>Pentapetalae</taxon>
        <taxon>rosids</taxon>
        <taxon>fabids</taxon>
        <taxon>Malpighiales</taxon>
        <taxon>Salicaceae</taxon>
        <taxon>Saliceae</taxon>
        <taxon>Populus</taxon>
    </lineage>
</organism>
<name>A0AAD6PUX7_9ROSI</name>
<sequence>MGLRGGDRFIAGWFKLLLRGLWHEEIGSVAKWLGWICDWNKVVGRWCFRGLLGHAMIAIRDC</sequence>
<reference evidence="1 2" key="1">
    <citation type="journal article" date="2023" name="Mol. Ecol. Resour.">
        <title>Chromosome-level genome assembly of a triploid poplar Populus alba 'Berolinensis'.</title>
        <authorList>
            <person name="Chen S."/>
            <person name="Yu Y."/>
            <person name="Wang X."/>
            <person name="Wang S."/>
            <person name="Zhang T."/>
            <person name="Zhou Y."/>
            <person name="He R."/>
            <person name="Meng N."/>
            <person name="Wang Y."/>
            <person name="Liu W."/>
            <person name="Liu Z."/>
            <person name="Liu J."/>
            <person name="Guo Q."/>
            <person name="Huang H."/>
            <person name="Sederoff R.R."/>
            <person name="Wang G."/>
            <person name="Qu G."/>
            <person name="Chen S."/>
        </authorList>
    </citation>
    <scope>NUCLEOTIDE SEQUENCE [LARGE SCALE GENOMIC DNA]</scope>
    <source>
        <strain evidence="1">SC-2020</strain>
    </source>
</reference>